<dbReference type="Pfam" id="PF00059">
    <property type="entry name" value="Lectin_C"/>
    <property type="match status" value="1"/>
</dbReference>
<feature type="domain" description="C-type lectin" evidence="2">
    <location>
        <begin position="1"/>
        <end position="91"/>
    </location>
</feature>
<protein>
    <recommendedName>
        <fullName evidence="2">C-type lectin domain-containing protein</fullName>
    </recommendedName>
</protein>
<organism evidence="3 4">
    <name type="scientific">Porites lobata</name>
    <dbReference type="NCBI Taxonomy" id="104759"/>
    <lineage>
        <taxon>Eukaryota</taxon>
        <taxon>Metazoa</taxon>
        <taxon>Cnidaria</taxon>
        <taxon>Anthozoa</taxon>
        <taxon>Hexacorallia</taxon>
        <taxon>Scleractinia</taxon>
        <taxon>Fungiina</taxon>
        <taxon>Poritidae</taxon>
        <taxon>Porites</taxon>
    </lineage>
</organism>
<dbReference type="InterPro" id="IPR050111">
    <property type="entry name" value="C-type_lectin/snaclec_domain"/>
</dbReference>
<dbReference type="Proteomes" id="UP001159405">
    <property type="component" value="Unassembled WGS sequence"/>
</dbReference>
<keyword evidence="1" id="KW-1015">Disulfide bond</keyword>
<keyword evidence="4" id="KW-1185">Reference proteome</keyword>
<dbReference type="Gene3D" id="3.10.100.10">
    <property type="entry name" value="Mannose-Binding Protein A, subunit A"/>
    <property type="match status" value="1"/>
</dbReference>
<dbReference type="SMART" id="SM00034">
    <property type="entry name" value="CLECT"/>
    <property type="match status" value="1"/>
</dbReference>
<comment type="caution">
    <text evidence="3">The sequence shown here is derived from an EMBL/GenBank/DDBJ whole genome shotgun (WGS) entry which is preliminary data.</text>
</comment>
<dbReference type="EMBL" id="CALNXK010000329">
    <property type="protein sequence ID" value="CAH3182658.1"/>
    <property type="molecule type" value="Genomic_DNA"/>
</dbReference>
<accession>A0ABN8RYX5</accession>
<dbReference type="PROSITE" id="PS50041">
    <property type="entry name" value="C_TYPE_LECTIN_2"/>
    <property type="match status" value="1"/>
</dbReference>
<dbReference type="InterPro" id="IPR001304">
    <property type="entry name" value="C-type_lectin-like"/>
</dbReference>
<dbReference type="Pfam" id="PF14670">
    <property type="entry name" value="FXa_inhibition"/>
    <property type="match status" value="1"/>
</dbReference>
<gene>
    <name evidence="3" type="ORF">PLOB_00027130</name>
</gene>
<dbReference type="PROSITE" id="PS00615">
    <property type="entry name" value="C_TYPE_LECTIN_1"/>
    <property type="match status" value="1"/>
</dbReference>
<evidence type="ECO:0000256" key="1">
    <source>
        <dbReference type="ARBA" id="ARBA00023157"/>
    </source>
</evidence>
<name>A0ABN8RYX5_9CNID</name>
<evidence type="ECO:0000259" key="2">
    <source>
        <dbReference type="PROSITE" id="PS50041"/>
    </source>
</evidence>
<dbReference type="InterPro" id="IPR016186">
    <property type="entry name" value="C-type_lectin-like/link_sf"/>
</dbReference>
<evidence type="ECO:0000313" key="3">
    <source>
        <dbReference type="EMBL" id="CAH3182658.1"/>
    </source>
</evidence>
<proteinExistence type="predicted"/>
<reference evidence="3 4" key="1">
    <citation type="submission" date="2022-05" db="EMBL/GenBank/DDBJ databases">
        <authorList>
            <consortium name="Genoscope - CEA"/>
            <person name="William W."/>
        </authorList>
    </citation>
    <scope>NUCLEOTIDE SEQUENCE [LARGE SCALE GENOMIC DNA]</scope>
</reference>
<dbReference type="SUPFAM" id="SSF56436">
    <property type="entry name" value="C-type lectin-like"/>
    <property type="match status" value="1"/>
</dbReference>
<dbReference type="InterPro" id="IPR016187">
    <property type="entry name" value="CTDL_fold"/>
</dbReference>
<dbReference type="PANTHER" id="PTHR22803">
    <property type="entry name" value="MANNOSE, PHOSPHOLIPASE, LECTIN RECEPTOR RELATED"/>
    <property type="match status" value="1"/>
</dbReference>
<dbReference type="SUPFAM" id="SSF57196">
    <property type="entry name" value="EGF/Laminin"/>
    <property type="match status" value="1"/>
</dbReference>
<dbReference type="Gene3D" id="2.10.25.10">
    <property type="entry name" value="Laminin"/>
    <property type="match status" value="1"/>
</dbReference>
<dbReference type="CDD" id="cd00037">
    <property type="entry name" value="CLECT"/>
    <property type="match status" value="1"/>
</dbReference>
<evidence type="ECO:0000313" key="4">
    <source>
        <dbReference type="Proteomes" id="UP001159405"/>
    </source>
</evidence>
<sequence>MSSHLLIVNSDSEQLAVAGAIKRTSTMWIGLHRDNSNKNQWIWVDGQKVTYSNWGVGEPNNINEECVVMNTSPFGKWYDDRCSERRPFICEKEVLDKCSSSNNGGCSHKCVNTSEGYICECPDPELILSSDNRTCYGKQPLLM</sequence>
<dbReference type="InterPro" id="IPR018378">
    <property type="entry name" value="C-type_lectin_CS"/>
</dbReference>